<feature type="region of interest" description="Disordered" evidence="1">
    <location>
        <begin position="151"/>
        <end position="181"/>
    </location>
</feature>
<evidence type="ECO:0000256" key="1">
    <source>
        <dbReference type="SAM" id="MobiDB-lite"/>
    </source>
</evidence>
<sequence>MRSGRWPWTVPSRINSPWFIQEDSAAHTKTITTRTSVTIAVHAIARRGEDPTTLQQSPYDLSLLVEVPGEGFAGLYLTGRGGAGGSKGLAGAVGGVGARAAAAWVNGGVGVEVAAGGGGGGGRRRAADCSGDSDLKTVEDRKSYFVCDVEEKREKGSAETHDEKTDNHRAEATQEVLLLRE</sequence>
<accession>A0AAN6U1G8</accession>
<dbReference type="AlphaFoldDB" id="A0AAN6U1G8"/>
<keyword evidence="3" id="KW-1185">Reference proteome</keyword>
<organism evidence="2 3">
    <name type="scientific">Parathielavia appendiculata</name>
    <dbReference type="NCBI Taxonomy" id="2587402"/>
    <lineage>
        <taxon>Eukaryota</taxon>
        <taxon>Fungi</taxon>
        <taxon>Dikarya</taxon>
        <taxon>Ascomycota</taxon>
        <taxon>Pezizomycotina</taxon>
        <taxon>Sordariomycetes</taxon>
        <taxon>Sordariomycetidae</taxon>
        <taxon>Sordariales</taxon>
        <taxon>Chaetomiaceae</taxon>
        <taxon>Parathielavia</taxon>
    </lineage>
</organism>
<dbReference type="EMBL" id="MU853227">
    <property type="protein sequence ID" value="KAK4124623.1"/>
    <property type="molecule type" value="Genomic_DNA"/>
</dbReference>
<evidence type="ECO:0000313" key="2">
    <source>
        <dbReference type="EMBL" id="KAK4124623.1"/>
    </source>
</evidence>
<dbReference type="Proteomes" id="UP001302602">
    <property type="component" value="Unassembled WGS sequence"/>
</dbReference>
<gene>
    <name evidence="2" type="ORF">N657DRAFT_671536</name>
</gene>
<reference evidence="2" key="1">
    <citation type="journal article" date="2023" name="Mol. Phylogenet. Evol.">
        <title>Genome-scale phylogeny and comparative genomics of the fungal order Sordariales.</title>
        <authorList>
            <person name="Hensen N."/>
            <person name="Bonometti L."/>
            <person name="Westerberg I."/>
            <person name="Brannstrom I.O."/>
            <person name="Guillou S."/>
            <person name="Cros-Aarteil S."/>
            <person name="Calhoun S."/>
            <person name="Haridas S."/>
            <person name="Kuo A."/>
            <person name="Mondo S."/>
            <person name="Pangilinan J."/>
            <person name="Riley R."/>
            <person name="LaButti K."/>
            <person name="Andreopoulos B."/>
            <person name="Lipzen A."/>
            <person name="Chen C."/>
            <person name="Yan M."/>
            <person name="Daum C."/>
            <person name="Ng V."/>
            <person name="Clum A."/>
            <person name="Steindorff A."/>
            <person name="Ohm R.A."/>
            <person name="Martin F."/>
            <person name="Silar P."/>
            <person name="Natvig D.O."/>
            <person name="Lalanne C."/>
            <person name="Gautier V."/>
            <person name="Ament-Velasquez S.L."/>
            <person name="Kruys A."/>
            <person name="Hutchinson M.I."/>
            <person name="Powell A.J."/>
            <person name="Barry K."/>
            <person name="Miller A.N."/>
            <person name="Grigoriev I.V."/>
            <person name="Debuchy R."/>
            <person name="Gladieux P."/>
            <person name="Hiltunen Thoren M."/>
            <person name="Johannesson H."/>
        </authorList>
    </citation>
    <scope>NUCLEOTIDE SEQUENCE</scope>
    <source>
        <strain evidence="2">CBS 731.68</strain>
    </source>
</reference>
<proteinExistence type="predicted"/>
<dbReference type="RefSeq" id="XP_062648394.1">
    <property type="nucleotide sequence ID" value="XM_062795598.1"/>
</dbReference>
<name>A0AAN6U1G8_9PEZI</name>
<reference evidence="2" key="2">
    <citation type="submission" date="2023-05" db="EMBL/GenBank/DDBJ databases">
        <authorList>
            <consortium name="Lawrence Berkeley National Laboratory"/>
            <person name="Steindorff A."/>
            <person name="Hensen N."/>
            <person name="Bonometti L."/>
            <person name="Westerberg I."/>
            <person name="Brannstrom I.O."/>
            <person name="Guillou S."/>
            <person name="Cros-Aarteil S."/>
            <person name="Calhoun S."/>
            <person name="Haridas S."/>
            <person name="Kuo A."/>
            <person name="Mondo S."/>
            <person name="Pangilinan J."/>
            <person name="Riley R."/>
            <person name="Labutti K."/>
            <person name="Andreopoulos B."/>
            <person name="Lipzen A."/>
            <person name="Chen C."/>
            <person name="Yanf M."/>
            <person name="Daum C."/>
            <person name="Ng V."/>
            <person name="Clum A."/>
            <person name="Ohm R."/>
            <person name="Martin F."/>
            <person name="Silar P."/>
            <person name="Natvig D."/>
            <person name="Lalanne C."/>
            <person name="Gautier V."/>
            <person name="Ament-Velasquez S.L."/>
            <person name="Kruys A."/>
            <person name="Hutchinson M.I."/>
            <person name="Powell A.J."/>
            <person name="Barry K."/>
            <person name="Miller A.N."/>
            <person name="Grigoriev I.V."/>
            <person name="Debuchy R."/>
            <person name="Gladieux P."/>
            <person name="Thoren M.H."/>
            <person name="Johannesson H."/>
        </authorList>
    </citation>
    <scope>NUCLEOTIDE SEQUENCE</scope>
    <source>
        <strain evidence="2">CBS 731.68</strain>
    </source>
</reference>
<protein>
    <submittedName>
        <fullName evidence="2">Uncharacterized protein</fullName>
    </submittedName>
</protein>
<evidence type="ECO:0000313" key="3">
    <source>
        <dbReference type="Proteomes" id="UP001302602"/>
    </source>
</evidence>
<comment type="caution">
    <text evidence="2">The sequence shown here is derived from an EMBL/GenBank/DDBJ whole genome shotgun (WGS) entry which is preliminary data.</text>
</comment>
<dbReference type="GeneID" id="87832366"/>